<dbReference type="AlphaFoldDB" id="A0A0U5FRC6"/>
<accession>A0A0U5FRC6</accession>
<dbReference type="EMBL" id="CDMC01000001">
    <property type="protein sequence ID" value="CEL02048.1"/>
    <property type="molecule type" value="Genomic_DNA"/>
</dbReference>
<dbReference type="Proteomes" id="UP000054771">
    <property type="component" value="Unassembled WGS sequence"/>
</dbReference>
<gene>
    <name evidence="1" type="ORF">ASPCAL01623</name>
</gene>
<name>A0A0U5FRC6_ASPCI</name>
<organism evidence="1 2">
    <name type="scientific">Aspergillus calidoustus</name>
    <dbReference type="NCBI Taxonomy" id="454130"/>
    <lineage>
        <taxon>Eukaryota</taxon>
        <taxon>Fungi</taxon>
        <taxon>Dikarya</taxon>
        <taxon>Ascomycota</taxon>
        <taxon>Pezizomycotina</taxon>
        <taxon>Eurotiomycetes</taxon>
        <taxon>Eurotiomycetidae</taxon>
        <taxon>Eurotiales</taxon>
        <taxon>Aspergillaceae</taxon>
        <taxon>Aspergillus</taxon>
        <taxon>Aspergillus subgen. Nidulantes</taxon>
    </lineage>
</organism>
<evidence type="ECO:0000313" key="1">
    <source>
        <dbReference type="EMBL" id="CEL02048.1"/>
    </source>
</evidence>
<reference evidence="2" key="1">
    <citation type="journal article" date="2016" name="Genome Announc.">
        <title>Draft genome sequences of fungus Aspergillus calidoustus.</title>
        <authorList>
            <person name="Horn F."/>
            <person name="Linde J."/>
            <person name="Mattern D.J."/>
            <person name="Walther G."/>
            <person name="Guthke R."/>
            <person name="Scherlach K."/>
            <person name="Martin K."/>
            <person name="Brakhage A.A."/>
            <person name="Petzke L."/>
            <person name="Valiante V."/>
        </authorList>
    </citation>
    <scope>NUCLEOTIDE SEQUENCE [LARGE SCALE GENOMIC DNA]</scope>
    <source>
        <strain evidence="2">SF006504</strain>
    </source>
</reference>
<proteinExistence type="predicted"/>
<evidence type="ECO:0000313" key="2">
    <source>
        <dbReference type="Proteomes" id="UP000054771"/>
    </source>
</evidence>
<keyword evidence="2" id="KW-1185">Reference proteome</keyword>
<sequence>MVSFQTPPTPLHPSPFQSGAMVYRRPSLCRRLTPYPDPHPDTDTGTGYMPIPEGYVLVDGDGQTVALGLTPRPRKRDCVRQILTKARARARSVVRYSGKVIKFAGRAGLVICEIVKETGVVVWAVLVVVAEGM</sequence>
<protein>
    <submittedName>
        <fullName evidence="1">Uncharacterized protein</fullName>
    </submittedName>
</protein>